<keyword evidence="3 6" id="KW-0812">Transmembrane</keyword>
<dbReference type="VEuPathDB" id="VectorBase:MDOA013043"/>
<feature type="transmembrane region" description="Helical" evidence="6">
    <location>
        <begin position="39"/>
        <end position="61"/>
    </location>
</feature>
<evidence type="ECO:0000256" key="6">
    <source>
        <dbReference type="SAM" id="Phobius"/>
    </source>
</evidence>
<keyword evidence="5 6" id="KW-0472">Membrane</keyword>
<dbReference type="RefSeq" id="XP_058975738.1">
    <property type="nucleotide sequence ID" value="XM_059119755.1"/>
</dbReference>
<accession>A0ABM3UQD2</accession>
<dbReference type="InterPro" id="IPR026572">
    <property type="entry name" value="TMEM267"/>
</dbReference>
<dbReference type="PANTHER" id="PTHR13628:SF1">
    <property type="entry name" value="TRANSMEMBRANE PROTEIN 267"/>
    <property type="match status" value="1"/>
</dbReference>
<evidence type="ECO:0000256" key="2">
    <source>
        <dbReference type="ARBA" id="ARBA00013977"/>
    </source>
</evidence>
<feature type="transmembrane region" description="Helical" evidence="6">
    <location>
        <begin position="106"/>
        <end position="123"/>
    </location>
</feature>
<dbReference type="OrthoDB" id="10014558at2759"/>
<evidence type="ECO:0000313" key="8">
    <source>
        <dbReference type="RefSeq" id="XP_005178615.2"/>
    </source>
</evidence>
<dbReference type="PANTHER" id="PTHR13628">
    <property type="entry name" value="TRANSMEMBRANE PROTEIN 267"/>
    <property type="match status" value="1"/>
</dbReference>
<feature type="transmembrane region" description="Helical" evidence="6">
    <location>
        <begin position="169"/>
        <end position="187"/>
    </location>
</feature>
<proteinExistence type="predicted"/>
<keyword evidence="4 6" id="KW-1133">Transmembrane helix</keyword>
<dbReference type="RefSeq" id="XP_005178615.2">
    <property type="nucleotide sequence ID" value="XM_005178558.4"/>
</dbReference>
<reference evidence="8 9" key="1">
    <citation type="submission" date="2025-05" db="UniProtKB">
        <authorList>
            <consortium name="RefSeq"/>
        </authorList>
    </citation>
    <scope>IDENTIFICATION</scope>
    <source>
        <strain evidence="8 9">Aabys</strain>
        <tissue evidence="8 9">Whole body</tissue>
    </source>
</reference>
<comment type="subcellular location">
    <subcellularLocation>
        <location evidence="1">Membrane</location>
        <topology evidence="1">Multi-pass membrane protein</topology>
    </subcellularLocation>
</comment>
<dbReference type="InterPro" id="IPR007404">
    <property type="entry name" value="YdjM-like"/>
</dbReference>
<gene>
    <name evidence="9" type="primary">LOC131801268</name>
    <name evidence="8" type="synonym">LOC101899164</name>
</gene>
<keyword evidence="7" id="KW-1185">Reference proteome</keyword>
<dbReference type="eggNOG" id="ENOG502QQ1U">
    <property type="taxonomic scope" value="Eukaryota"/>
</dbReference>
<feature type="transmembrane region" description="Helical" evidence="6">
    <location>
        <begin position="6"/>
        <end position="27"/>
    </location>
</feature>
<evidence type="ECO:0000256" key="4">
    <source>
        <dbReference type="ARBA" id="ARBA00022989"/>
    </source>
</evidence>
<name>A0ABM3UQD2_MUSDO</name>
<evidence type="ECO:0000256" key="1">
    <source>
        <dbReference type="ARBA" id="ARBA00004141"/>
    </source>
</evidence>
<evidence type="ECO:0000313" key="9">
    <source>
        <dbReference type="RefSeq" id="XP_058975738.1"/>
    </source>
</evidence>
<dbReference type="Pfam" id="PF04307">
    <property type="entry name" value="YdjM"/>
    <property type="match status" value="1"/>
</dbReference>
<sequence>MYFHLMVYMRIIITTVVIITCLLGDNFVELTQHPLLKALADNATHAAIGALSGIAFAVQFYERTTHFFGWFLIFTCFACSSLIDIDHFIAARSWSLEDATNLSRRPFLHCSSLIVLLLLAYLCTSCLNYFKWSLVLGVLLCAFITHHTRDAIRRGYWFYPWGHTNKLPNLAYILITVLTPYVVSNLYDICRSSIVQQFLGQYIKLNEGHHYKDARGYRYMQV</sequence>
<dbReference type="Proteomes" id="UP001652621">
    <property type="component" value="Unplaced"/>
</dbReference>
<dbReference type="VEuPathDB" id="VectorBase:MDOMA2_018294"/>
<organism evidence="7 9">
    <name type="scientific">Musca domestica</name>
    <name type="common">House fly</name>
    <dbReference type="NCBI Taxonomy" id="7370"/>
    <lineage>
        <taxon>Eukaryota</taxon>
        <taxon>Metazoa</taxon>
        <taxon>Ecdysozoa</taxon>
        <taxon>Arthropoda</taxon>
        <taxon>Hexapoda</taxon>
        <taxon>Insecta</taxon>
        <taxon>Pterygota</taxon>
        <taxon>Neoptera</taxon>
        <taxon>Endopterygota</taxon>
        <taxon>Diptera</taxon>
        <taxon>Brachycera</taxon>
        <taxon>Muscomorpha</taxon>
        <taxon>Muscoidea</taxon>
        <taxon>Muscidae</taxon>
        <taxon>Musca</taxon>
    </lineage>
</organism>
<evidence type="ECO:0000256" key="3">
    <source>
        <dbReference type="ARBA" id="ARBA00022692"/>
    </source>
</evidence>
<evidence type="ECO:0000256" key="5">
    <source>
        <dbReference type="ARBA" id="ARBA00023136"/>
    </source>
</evidence>
<dbReference type="GeneID" id="131801268"/>
<feature type="transmembrane region" description="Helical" evidence="6">
    <location>
        <begin position="67"/>
        <end position="85"/>
    </location>
</feature>
<protein>
    <recommendedName>
        <fullName evidence="2">Transmembrane protein 267</fullName>
    </recommendedName>
</protein>
<feature type="transmembrane region" description="Helical" evidence="6">
    <location>
        <begin position="129"/>
        <end position="148"/>
    </location>
</feature>
<evidence type="ECO:0000313" key="7">
    <source>
        <dbReference type="Proteomes" id="UP001652621"/>
    </source>
</evidence>